<dbReference type="PANTHER" id="PTHR13710:SF105">
    <property type="entry name" value="ATP-DEPENDENT DNA HELICASE Q1"/>
    <property type="match status" value="1"/>
</dbReference>
<evidence type="ECO:0000313" key="13">
    <source>
        <dbReference type="Proteomes" id="UP000231057"/>
    </source>
</evidence>
<keyword evidence="7" id="KW-0413">Isomerase</keyword>
<accession>A0A2D2Q3B7</accession>
<keyword evidence="2" id="KW-0547">Nucleotide-binding</keyword>
<proteinExistence type="inferred from homology"/>
<reference evidence="12 13" key="1">
    <citation type="submission" date="2016-11" db="EMBL/GenBank/DDBJ databases">
        <title>Complete genome sequence of thermophilic cyanobacteria strain Synechococcus sp. PCC6715.</title>
        <authorList>
            <person name="Tang J."/>
            <person name="Daroch M."/>
            <person name="Liang Y."/>
            <person name="Jiang D."/>
            <person name="Shah M."/>
        </authorList>
    </citation>
    <scope>NUCLEOTIDE SEQUENCE [LARGE SCALE GENOMIC DNA]</scope>
    <source>
        <strain evidence="12 13">PCC 6715</strain>
    </source>
</reference>
<dbReference type="PROSITE" id="PS51192">
    <property type="entry name" value="HELICASE_ATP_BIND_1"/>
    <property type="match status" value="1"/>
</dbReference>
<dbReference type="PANTHER" id="PTHR13710">
    <property type="entry name" value="DNA HELICASE RECQ FAMILY MEMBER"/>
    <property type="match status" value="1"/>
</dbReference>
<dbReference type="SMART" id="SM00490">
    <property type="entry name" value="HELICc"/>
    <property type="match status" value="1"/>
</dbReference>
<dbReference type="GO" id="GO:0003677">
    <property type="term" value="F:DNA binding"/>
    <property type="evidence" value="ECO:0007669"/>
    <property type="project" value="UniProtKB-KW"/>
</dbReference>
<dbReference type="InterPro" id="IPR027417">
    <property type="entry name" value="P-loop_NTPase"/>
</dbReference>
<dbReference type="Pfam" id="PF00270">
    <property type="entry name" value="DEAD"/>
    <property type="match status" value="1"/>
</dbReference>
<dbReference type="InterPro" id="IPR001650">
    <property type="entry name" value="Helicase_C-like"/>
</dbReference>
<keyword evidence="3" id="KW-0378">Hydrolase</keyword>
<dbReference type="GO" id="GO:0043138">
    <property type="term" value="F:3'-5' DNA helicase activity"/>
    <property type="evidence" value="ECO:0007669"/>
    <property type="project" value="UniProtKB-EC"/>
</dbReference>
<evidence type="ECO:0000259" key="11">
    <source>
        <dbReference type="PROSITE" id="PS51194"/>
    </source>
</evidence>
<dbReference type="GO" id="GO:0005737">
    <property type="term" value="C:cytoplasm"/>
    <property type="evidence" value="ECO:0007669"/>
    <property type="project" value="TreeGrafter"/>
</dbReference>
<dbReference type="InterPro" id="IPR004589">
    <property type="entry name" value="DNA_helicase_ATP-dep_RecQ"/>
</dbReference>
<dbReference type="OrthoDB" id="9763310at2"/>
<dbReference type="EMBL" id="CP018092">
    <property type="protein sequence ID" value="ATS18996.1"/>
    <property type="molecule type" value="Genomic_DNA"/>
</dbReference>
<dbReference type="SMART" id="SM00487">
    <property type="entry name" value="DEXDc"/>
    <property type="match status" value="1"/>
</dbReference>
<dbReference type="Pfam" id="PF00271">
    <property type="entry name" value="Helicase_C"/>
    <property type="match status" value="1"/>
</dbReference>
<dbReference type="PROSITE" id="PS51194">
    <property type="entry name" value="HELICASE_CTER"/>
    <property type="match status" value="1"/>
</dbReference>
<dbReference type="NCBIfam" id="TIGR00614">
    <property type="entry name" value="recQ_fam"/>
    <property type="match status" value="1"/>
</dbReference>
<keyword evidence="13" id="KW-1185">Reference proteome</keyword>
<sequence length="479" mass="54839">MSEVTLAQVHQALQRYWGYTALRSPQGDVITALLERRDVVVVLPTGAGKSLCFQLPALLQEGITLVISPLLALMENQVADLRQRGLKAAAYHSELSTYQRRQVLRQVEQQQLRLLYLSPESLFSSAVWQCLCAPALRLNGLIVDEAHCLVQWGDRFRPSYRRLGTVRPEIARLKPEHPRIGLAAFTATADPSSQRVLIEVLGLDTPAQIRHSPYRPNLHLRVHSVWSRGYRRHCLRHFVQQKGRTSGLIYARTRRDTETLAAWLQHHGYTTAAYHGGLPAPERRRIETAWLQGTLPFVICTSAFGMGVNKPDVRWICHYQPPLQLSEYLQEVGRAGRDGQPAVALTLVSDRWGLDRDDQQRWQFFERQSQDIQRQAMAQATKLPRQGNLNALRSTVANLELTLALLHQQGALQWQDPFHFQLRQIAPNVVPPNREDPESRRMQEFLRYKGCRWQFLLRAFGFTQEAQTCRCGHCDRCNS</sequence>
<feature type="domain" description="Helicase ATP-binding" evidence="10">
    <location>
        <begin position="30"/>
        <end position="207"/>
    </location>
</feature>
<dbReference type="CDD" id="cd17920">
    <property type="entry name" value="DEXHc_RecQ"/>
    <property type="match status" value="1"/>
</dbReference>
<dbReference type="Gene3D" id="3.40.50.300">
    <property type="entry name" value="P-loop containing nucleotide triphosphate hydrolases"/>
    <property type="match status" value="2"/>
</dbReference>
<organism evidence="12 13">
    <name type="scientific">Parathermosynechococcus lividus PCC 6715</name>
    <dbReference type="NCBI Taxonomy" id="1917166"/>
    <lineage>
        <taxon>Bacteria</taxon>
        <taxon>Bacillati</taxon>
        <taxon>Cyanobacteriota</taxon>
        <taxon>Cyanophyceae</taxon>
        <taxon>Acaryochloridales</taxon>
        <taxon>Thermosynechococcaceae</taxon>
        <taxon>Parathermosynechococcus</taxon>
    </lineage>
</organism>
<dbReference type="GO" id="GO:0030894">
    <property type="term" value="C:replisome"/>
    <property type="evidence" value="ECO:0007669"/>
    <property type="project" value="TreeGrafter"/>
</dbReference>
<dbReference type="GO" id="GO:0016787">
    <property type="term" value="F:hydrolase activity"/>
    <property type="evidence" value="ECO:0007669"/>
    <property type="project" value="UniProtKB-KW"/>
</dbReference>
<dbReference type="GO" id="GO:0043590">
    <property type="term" value="C:bacterial nucleoid"/>
    <property type="evidence" value="ECO:0007669"/>
    <property type="project" value="TreeGrafter"/>
</dbReference>
<evidence type="ECO:0000256" key="9">
    <source>
        <dbReference type="ARBA" id="ARBA00034808"/>
    </source>
</evidence>
<keyword evidence="6" id="KW-0238">DNA-binding</keyword>
<evidence type="ECO:0000256" key="3">
    <source>
        <dbReference type="ARBA" id="ARBA00022801"/>
    </source>
</evidence>
<evidence type="ECO:0000256" key="4">
    <source>
        <dbReference type="ARBA" id="ARBA00022806"/>
    </source>
</evidence>
<name>A0A2D2Q3B7_PARLV</name>
<evidence type="ECO:0000256" key="5">
    <source>
        <dbReference type="ARBA" id="ARBA00022840"/>
    </source>
</evidence>
<dbReference type="Proteomes" id="UP000231057">
    <property type="component" value="Chromosome"/>
</dbReference>
<evidence type="ECO:0000256" key="8">
    <source>
        <dbReference type="ARBA" id="ARBA00034617"/>
    </source>
</evidence>
<evidence type="ECO:0000256" key="7">
    <source>
        <dbReference type="ARBA" id="ARBA00023235"/>
    </source>
</evidence>
<protein>
    <recommendedName>
        <fullName evidence="9">DNA 3'-5' helicase</fullName>
        <ecNumber evidence="9">5.6.2.4</ecNumber>
    </recommendedName>
</protein>
<dbReference type="GO" id="GO:0009378">
    <property type="term" value="F:four-way junction helicase activity"/>
    <property type="evidence" value="ECO:0007669"/>
    <property type="project" value="TreeGrafter"/>
</dbReference>
<dbReference type="GO" id="GO:0005524">
    <property type="term" value="F:ATP binding"/>
    <property type="evidence" value="ECO:0007669"/>
    <property type="project" value="UniProtKB-KW"/>
</dbReference>
<dbReference type="GO" id="GO:0006281">
    <property type="term" value="P:DNA repair"/>
    <property type="evidence" value="ECO:0007669"/>
    <property type="project" value="TreeGrafter"/>
</dbReference>
<evidence type="ECO:0000256" key="2">
    <source>
        <dbReference type="ARBA" id="ARBA00022741"/>
    </source>
</evidence>
<evidence type="ECO:0000256" key="1">
    <source>
        <dbReference type="ARBA" id="ARBA00005446"/>
    </source>
</evidence>
<keyword evidence="5" id="KW-0067">ATP-binding</keyword>
<dbReference type="SUPFAM" id="SSF52540">
    <property type="entry name" value="P-loop containing nucleoside triphosphate hydrolases"/>
    <property type="match status" value="1"/>
</dbReference>
<evidence type="ECO:0000313" key="12">
    <source>
        <dbReference type="EMBL" id="ATS18996.1"/>
    </source>
</evidence>
<evidence type="ECO:0000256" key="6">
    <source>
        <dbReference type="ARBA" id="ARBA00023125"/>
    </source>
</evidence>
<keyword evidence="4" id="KW-0347">Helicase</keyword>
<dbReference type="EC" id="5.6.2.4" evidence="9"/>
<comment type="similarity">
    <text evidence="1">Belongs to the helicase family. RecQ subfamily.</text>
</comment>
<dbReference type="InterPro" id="IPR011545">
    <property type="entry name" value="DEAD/DEAH_box_helicase_dom"/>
</dbReference>
<comment type="catalytic activity">
    <reaction evidence="8">
        <text>Couples ATP hydrolysis with the unwinding of duplex DNA by translocating in the 3'-5' direction.</text>
        <dbReference type="EC" id="5.6.2.4"/>
    </reaction>
</comment>
<feature type="domain" description="Helicase C-terminal" evidence="11">
    <location>
        <begin position="233"/>
        <end position="389"/>
    </location>
</feature>
<dbReference type="InterPro" id="IPR014001">
    <property type="entry name" value="Helicase_ATP-bd"/>
</dbReference>
<reference evidence="13" key="2">
    <citation type="journal article" date="2022" name="Front. Microbiol.">
        <title>Comparative Genomic Analysis Revealed Distinct Molecular Components and Organization of CO2-Concentrating Mechanism in Thermophilic Cyanobacteria.</title>
        <authorList>
            <person name="Tang J."/>
            <person name="Zhou H."/>
            <person name="Yao D."/>
            <person name="Riaz S."/>
            <person name="You D."/>
            <person name="Klepacz-Smolka A."/>
            <person name="Daroch M."/>
        </authorList>
    </citation>
    <scope>NUCLEOTIDE SEQUENCE [LARGE SCALE GENOMIC DNA]</scope>
    <source>
        <strain evidence="13">PCC 6715</strain>
    </source>
</reference>
<dbReference type="KEGG" id="slw:BRW62_09860"/>
<dbReference type="RefSeq" id="WP_099799329.1">
    <property type="nucleotide sequence ID" value="NZ_CP018092.1"/>
</dbReference>
<dbReference type="AlphaFoldDB" id="A0A2D2Q3B7"/>
<evidence type="ECO:0000259" key="10">
    <source>
        <dbReference type="PROSITE" id="PS51192"/>
    </source>
</evidence>
<dbReference type="GO" id="GO:0006310">
    <property type="term" value="P:DNA recombination"/>
    <property type="evidence" value="ECO:0007669"/>
    <property type="project" value="InterPro"/>
</dbReference>
<gene>
    <name evidence="12" type="ORF">BRW62_09860</name>
</gene>